<comment type="caution">
    <text evidence="3">The sequence shown here is derived from an EMBL/GenBank/DDBJ whole genome shotgun (WGS) entry which is preliminary data.</text>
</comment>
<proteinExistence type="predicted"/>
<evidence type="ECO:0008006" key="5">
    <source>
        <dbReference type="Google" id="ProtNLM"/>
    </source>
</evidence>
<evidence type="ECO:0000313" key="4">
    <source>
        <dbReference type="Proteomes" id="UP000018766"/>
    </source>
</evidence>
<dbReference type="AlphaFoldDB" id="V8G8V9"/>
<keyword evidence="2" id="KW-0732">Signal</keyword>
<keyword evidence="4" id="KW-1185">Reference proteome</keyword>
<feature type="region of interest" description="Disordered" evidence="1">
    <location>
        <begin position="31"/>
        <end position="57"/>
    </location>
</feature>
<dbReference type="RefSeq" id="WP_023950791.1">
    <property type="nucleotide sequence ID" value="NZ_AYSV01000078.1"/>
</dbReference>
<reference evidence="3 4" key="1">
    <citation type="submission" date="2013-11" db="EMBL/GenBank/DDBJ databases">
        <title>Genomic analysis of Pelistega sp. HM-7.</title>
        <authorList>
            <person name="Kumbhare S.V."/>
            <person name="Shetty S.A."/>
            <person name="Sharma O."/>
            <person name="Dhotre D.P."/>
        </authorList>
    </citation>
    <scope>NUCLEOTIDE SEQUENCE [LARGE SCALE GENOMIC DNA]</scope>
    <source>
        <strain evidence="3 4">HM-7</strain>
    </source>
</reference>
<feature type="signal peptide" evidence="2">
    <location>
        <begin position="1"/>
        <end position="22"/>
    </location>
</feature>
<gene>
    <name evidence="3" type="ORF">V757_06085</name>
</gene>
<dbReference type="Proteomes" id="UP000018766">
    <property type="component" value="Unassembled WGS sequence"/>
</dbReference>
<evidence type="ECO:0000313" key="3">
    <source>
        <dbReference type="EMBL" id="ETD72127.1"/>
    </source>
</evidence>
<accession>V8G8V9</accession>
<feature type="compositionally biased region" description="Basic and acidic residues" evidence="1">
    <location>
        <begin position="37"/>
        <end position="57"/>
    </location>
</feature>
<sequence>MKLKSIALLASAFIGSTGIAAANQAQQGCGASTGTKAEAKKDHSCGASSKKETNAMPEKKESILRCWFLRKKREKILMII</sequence>
<name>V8G8V9_9BURK</name>
<feature type="chain" id="PRO_5004769012" description="Periplasmic protein" evidence="2">
    <location>
        <begin position="23"/>
        <end position="80"/>
    </location>
</feature>
<protein>
    <recommendedName>
        <fullName evidence="5">Periplasmic protein</fullName>
    </recommendedName>
</protein>
<organism evidence="3 4">
    <name type="scientific">Pelistega indica</name>
    <dbReference type="NCBI Taxonomy" id="1414851"/>
    <lineage>
        <taxon>Bacteria</taxon>
        <taxon>Pseudomonadati</taxon>
        <taxon>Pseudomonadota</taxon>
        <taxon>Betaproteobacteria</taxon>
        <taxon>Burkholderiales</taxon>
        <taxon>Alcaligenaceae</taxon>
        <taxon>Pelistega</taxon>
    </lineage>
</organism>
<dbReference type="EMBL" id="AYSV01000078">
    <property type="protein sequence ID" value="ETD72127.1"/>
    <property type="molecule type" value="Genomic_DNA"/>
</dbReference>
<evidence type="ECO:0000256" key="1">
    <source>
        <dbReference type="SAM" id="MobiDB-lite"/>
    </source>
</evidence>
<evidence type="ECO:0000256" key="2">
    <source>
        <dbReference type="SAM" id="SignalP"/>
    </source>
</evidence>